<feature type="domain" description="HTH cro/C1-type" evidence="1">
    <location>
        <begin position="18"/>
        <end position="73"/>
    </location>
</feature>
<dbReference type="InterPro" id="IPR010982">
    <property type="entry name" value="Lambda_DNA-bd_dom_sf"/>
</dbReference>
<gene>
    <name evidence="2" type="ORF">JGS22_002880</name>
</gene>
<dbReference type="InterPro" id="IPR001387">
    <property type="entry name" value="Cro/C1-type_HTH"/>
</dbReference>
<dbReference type="Gene3D" id="1.10.260.40">
    <property type="entry name" value="lambda repressor-like DNA-binding domains"/>
    <property type="match status" value="1"/>
</dbReference>
<evidence type="ECO:0000313" key="3">
    <source>
        <dbReference type="Proteomes" id="UP000694501"/>
    </source>
</evidence>
<accession>A0A949JCQ3</accession>
<keyword evidence="3" id="KW-1185">Reference proteome</keyword>
<protein>
    <submittedName>
        <fullName evidence="2">Helix-turn-helix transcriptional regulator</fullName>
    </submittedName>
</protein>
<organism evidence="2 3">
    <name type="scientific">Streptomyces tardus</name>
    <dbReference type="NCBI Taxonomy" id="2780544"/>
    <lineage>
        <taxon>Bacteria</taxon>
        <taxon>Bacillati</taxon>
        <taxon>Actinomycetota</taxon>
        <taxon>Actinomycetes</taxon>
        <taxon>Kitasatosporales</taxon>
        <taxon>Streptomycetaceae</taxon>
        <taxon>Streptomyces</taxon>
    </lineage>
</organism>
<dbReference type="SMART" id="SM00530">
    <property type="entry name" value="HTH_XRE"/>
    <property type="match status" value="1"/>
</dbReference>
<dbReference type="Pfam" id="PF13560">
    <property type="entry name" value="HTH_31"/>
    <property type="match status" value="1"/>
</dbReference>
<dbReference type="PROSITE" id="PS50943">
    <property type="entry name" value="HTH_CROC1"/>
    <property type="match status" value="1"/>
</dbReference>
<proteinExistence type="predicted"/>
<evidence type="ECO:0000259" key="1">
    <source>
        <dbReference type="PROSITE" id="PS50943"/>
    </source>
</evidence>
<dbReference type="SUPFAM" id="SSF47413">
    <property type="entry name" value="lambda repressor-like DNA-binding domains"/>
    <property type="match status" value="1"/>
</dbReference>
<dbReference type="RefSeq" id="WP_211043771.1">
    <property type="nucleotide sequence ID" value="NZ_JAELVF020000001.1"/>
</dbReference>
<dbReference type="InterPro" id="IPR043917">
    <property type="entry name" value="DUF5753"/>
</dbReference>
<name>A0A949JCQ3_9ACTN</name>
<reference evidence="2" key="1">
    <citation type="submission" date="2021-06" db="EMBL/GenBank/DDBJ databases">
        <title>Sequencing of actinobacteria type strains.</title>
        <authorList>
            <person name="Nguyen G.-S."/>
            <person name="Wentzel A."/>
        </authorList>
    </citation>
    <scope>NUCLEOTIDE SEQUENCE</scope>
    <source>
        <strain evidence="2">P38-E01</strain>
    </source>
</reference>
<dbReference type="CDD" id="cd00093">
    <property type="entry name" value="HTH_XRE"/>
    <property type="match status" value="1"/>
</dbReference>
<evidence type="ECO:0000313" key="2">
    <source>
        <dbReference type="EMBL" id="MBU7596608.1"/>
    </source>
</evidence>
<dbReference type="Proteomes" id="UP000694501">
    <property type="component" value="Unassembled WGS sequence"/>
</dbReference>
<comment type="caution">
    <text evidence="2">The sequence shown here is derived from an EMBL/GenBank/DDBJ whole genome shotgun (WGS) entry which is preliminary data.</text>
</comment>
<sequence length="283" mass="31733">MPPRTTTTARQRRLGYELRKLRQRAGLSATEAGKQLGLDQSRISNIEAARFGISADRVRTFAYNYGCADSGYVDALAAMTTSRRKDWWDEYASTLPSGLLDLAETEHHASAIETAQTTHLPGLLQTVDYARSVFRQSIPNLPPPQVEFRVSHRIKRQDLLYRNVPVAYRAVIHEAALRMQFGGADVTREQLAHILDMSEREHITILVIPFTAGAFPGAGQSVLYAHGPVPQLDTVQLDSEHGSLFLEAEGQLEKYRTFMREFESVAVDDHASRSIIRRVIESL</sequence>
<dbReference type="AlphaFoldDB" id="A0A949JCQ3"/>
<dbReference type="GO" id="GO:0003677">
    <property type="term" value="F:DNA binding"/>
    <property type="evidence" value="ECO:0007669"/>
    <property type="project" value="InterPro"/>
</dbReference>
<dbReference type="Pfam" id="PF19054">
    <property type="entry name" value="DUF5753"/>
    <property type="match status" value="1"/>
</dbReference>
<dbReference type="EMBL" id="JAELVF020000001">
    <property type="protein sequence ID" value="MBU7596608.1"/>
    <property type="molecule type" value="Genomic_DNA"/>
</dbReference>